<accession>A0ABD4T4U2</accession>
<dbReference type="AlphaFoldDB" id="A0ABD4T4U2"/>
<organism evidence="3 4">
    <name type="scientific">Lyngbya confervoides BDU141951</name>
    <dbReference type="NCBI Taxonomy" id="1574623"/>
    <lineage>
        <taxon>Bacteria</taxon>
        <taxon>Bacillati</taxon>
        <taxon>Cyanobacteriota</taxon>
        <taxon>Cyanophyceae</taxon>
        <taxon>Oscillatoriophycideae</taxon>
        <taxon>Oscillatoriales</taxon>
        <taxon>Microcoleaceae</taxon>
        <taxon>Lyngbya</taxon>
    </lineage>
</organism>
<name>A0ABD4T4U2_9CYAN</name>
<feature type="region of interest" description="Disordered" evidence="1">
    <location>
        <begin position="1"/>
        <end position="29"/>
    </location>
</feature>
<gene>
    <name evidence="3" type="ORF">QQ91_0011570</name>
</gene>
<dbReference type="Proteomes" id="UP000031561">
    <property type="component" value="Unassembled WGS sequence"/>
</dbReference>
<feature type="transmembrane region" description="Helical" evidence="2">
    <location>
        <begin position="38"/>
        <end position="60"/>
    </location>
</feature>
<feature type="compositionally biased region" description="Pro residues" evidence="1">
    <location>
        <begin position="1"/>
        <end position="14"/>
    </location>
</feature>
<reference evidence="3 4" key="1">
    <citation type="journal article" date="2015" name="Genome Announc.">
        <title>Draft Genome Sequence of Filamentous Marine Cyanobacterium Lyngbya confervoides Strain BDU141951.</title>
        <authorList>
            <person name="Chandrababunaidu M.M."/>
            <person name="Sen D."/>
            <person name="Tripathy S."/>
        </authorList>
    </citation>
    <scope>NUCLEOTIDE SEQUENCE [LARGE SCALE GENOMIC DNA]</scope>
    <source>
        <strain evidence="3 4">BDU141951</strain>
    </source>
</reference>
<dbReference type="InterPro" id="IPR021434">
    <property type="entry name" value="DUF3082"/>
</dbReference>
<dbReference type="PANTHER" id="PTHR35733">
    <property type="entry name" value="OS02G0307800 PROTEIN"/>
    <property type="match status" value="1"/>
</dbReference>
<dbReference type="RefSeq" id="WP_166275236.1">
    <property type="nucleotide sequence ID" value="NZ_JTHE03000061.1"/>
</dbReference>
<keyword evidence="2" id="KW-0472">Membrane</keyword>
<keyword evidence="2" id="KW-1133">Transmembrane helix</keyword>
<keyword evidence="2" id="KW-0812">Transmembrane</keyword>
<dbReference type="Pfam" id="PF11282">
    <property type="entry name" value="DUF3082"/>
    <property type="match status" value="1"/>
</dbReference>
<evidence type="ECO:0000313" key="4">
    <source>
        <dbReference type="Proteomes" id="UP000031561"/>
    </source>
</evidence>
<proteinExistence type="predicted"/>
<feature type="transmembrane region" description="Helical" evidence="2">
    <location>
        <begin position="81"/>
        <end position="109"/>
    </location>
</feature>
<protein>
    <submittedName>
        <fullName evidence="3">DUF3082 domain-containing protein</fullName>
    </submittedName>
</protein>
<evidence type="ECO:0000256" key="1">
    <source>
        <dbReference type="SAM" id="MobiDB-lite"/>
    </source>
</evidence>
<dbReference type="PANTHER" id="PTHR35733:SF1">
    <property type="entry name" value="OS02G0307800 PROTEIN"/>
    <property type="match status" value="1"/>
</dbReference>
<comment type="caution">
    <text evidence="3">The sequence shown here is derived from an EMBL/GenBank/DDBJ whole genome shotgun (WGS) entry which is preliminary data.</text>
</comment>
<sequence>MTEPAPQPPSPQPPNRDLDPPNPAADAPLSPLRPLGGALIAGFLGVLLYRLTQSIALSFATHPSLSSSQFSQNISAAVRTLVVGVSAMATGLFSLAALGLLALTIQIFLQHLGNSKQQS</sequence>
<evidence type="ECO:0000256" key="2">
    <source>
        <dbReference type="SAM" id="Phobius"/>
    </source>
</evidence>
<evidence type="ECO:0000313" key="3">
    <source>
        <dbReference type="EMBL" id="MCM1983456.1"/>
    </source>
</evidence>
<keyword evidence="4" id="KW-1185">Reference proteome</keyword>
<dbReference type="EMBL" id="JTHE03000061">
    <property type="protein sequence ID" value="MCM1983456.1"/>
    <property type="molecule type" value="Genomic_DNA"/>
</dbReference>